<dbReference type="EMBL" id="REFR01000014">
    <property type="protein sequence ID" value="RMB02757.1"/>
    <property type="molecule type" value="Genomic_DNA"/>
</dbReference>
<dbReference type="InterPro" id="IPR004175">
    <property type="entry name" value="RNA_CPDase"/>
</dbReference>
<dbReference type="AlphaFoldDB" id="A0A3M0C287"/>
<organism evidence="3 4">
    <name type="scientific">Eilatimonas milleporae</name>
    <dbReference type="NCBI Taxonomy" id="911205"/>
    <lineage>
        <taxon>Bacteria</taxon>
        <taxon>Pseudomonadati</taxon>
        <taxon>Pseudomonadota</taxon>
        <taxon>Alphaproteobacteria</taxon>
        <taxon>Kordiimonadales</taxon>
        <taxon>Kordiimonadaceae</taxon>
        <taxon>Eilatimonas</taxon>
    </lineage>
</organism>
<dbReference type="SUPFAM" id="SSF55144">
    <property type="entry name" value="LigT-like"/>
    <property type="match status" value="1"/>
</dbReference>
<evidence type="ECO:0000313" key="3">
    <source>
        <dbReference type="EMBL" id="RMB02757.1"/>
    </source>
</evidence>
<dbReference type="OrthoDB" id="9793819at2"/>
<dbReference type="InParanoid" id="A0A3M0C287"/>
<keyword evidence="1 2" id="KW-0378">Hydrolase</keyword>
<comment type="catalytic activity">
    <reaction evidence="2">
        <text>a 3'-end 2',3'-cyclophospho-ribonucleotide-RNA + H2O = a 3'-end 2'-phospho-ribonucleotide-RNA + H(+)</text>
        <dbReference type="Rhea" id="RHEA:11828"/>
        <dbReference type="Rhea" id="RHEA-COMP:10464"/>
        <dbReference type="Rhea" id="RHEA-COMP:17353"/>
        <dbReference type="ChEBI" id="CHEBI:15377"/>
        <dbReference type="ChEBI" id="CHEBI:15378"/>
        <dbReference type="ChEBI" id="CHEBI:83064"/>
        <dbReference type="ChEBI" id="CHEBI:173113"/>
        <dbReference type="EC" id="3.1.4.58"/>
    </reaction>
</comment>
<evidence type="ECO:0000313" key="4">
    <source>
        <dbReference type="Proteomes" id="UP000271227"/>
    </source>
</evidence>
<dbReference type="GO" id="GO:0004113">
    <property type="term" value="F:2',3'-cyclic-nucleotide 3'-phosphodiesterase activity"/>
    <property type="evidence" value="ECO:0007669"/>
    <property type="project" value="InterPro"/>
</dbReference>
<evidence type="ECO:0000256" key="1">
    <source>
        <dbReference type="ARBA" id="ARBA00022801"/>
    </source>
</evidence>
<sequence length="210" mass="23824">MLRLFVALELDPALCAILRTPRSDVEGAHWQRDDQLHLTLAFIGEVAHPLMREIEGELARVHFDPFDLALSGVGAFGRPGQPRVLWAGVENPTPILHLHEKIARAMERMGVAIDQRKFKPHVTLARFRRGAYARVGDWLSRHGHLVSPPQRVDHFTLFSSHRTDEGCFYRAEARFGRAIDLPAADVDPDDMEDHGDGFRPGFILEPQRSW</sequence>
<dbReference type="HAMAP" id="MF_01940">
    <property type="entry name" value="RNA_CPDase"/>
    <property type="match status" value="1"/>
</dbReference>
<accession>A0A3M0C287</accession>
<feature type="short sequence motif" description="HXTX 2" evidence="2">
    <location>
        <begin position="121"/>
        <end position="124"/>
    </location>
</feature>
<comment type="caution">
    <text evidence="3">The sequence shown here is derived from an EMBL/GenBank/DDBJ whole genome shotgun (WGS) entry which is preliminary data.</text>
</comment>
<protein>
    <recommendedName>
        <fullName evidence="2">RNA 2',3'-cyclic phosphodiesterase</fullName>
        <shortName evidence="2">RNA 2',3'-CPDase</shortName>
        <ecNumber evidence="2">3.1.4.58</ecNumber>
    </recommendedName>
</protein>
<comment type="function">
    <text evidence="2">Hydrolyzes RNA 2',3'-cyclic phosphodiester to an RNA 2'-phosphomonoester.</text>
</comment>
<feature type="active site" description="Proton donor" evidence="2">
    <location>
        <position position="37"/>
    </location>
</feature>
<dbReference type="EC" id="3.1.4.58" evidence="2"/>
<dbReference type="Pfam" id="PF13563">
    <property type="entry name" value="2_5_RNA_ligase2"/>
    <property type="match status" value="1"/>
</dbReference>
<keyword evidence="3" id="KW-0436">Ligase</keyword>
<dbReference type="Proteomes" id="UP000271227">
    <property type="component" value="Unassembled WGS sequence"/>
</dbReference>
<dbReference type="GO" id="GO:0008664">
    <property type="term" value="F:RNA 2',3'-cyclic 3'-phosphodiesterase activity"/>
    <property type="evidence" value="ECO:0007669"/>
    <property type="project" value="UniProtKB-EC"/>
</dbReference>
<proteinExistence type="inferred from homology"/>
<dbReference type="RefSeq" id="WP_121939758.1">
    <property type="nucleotide sequence ID" value="NZ_REFR01000014.1"/>
</dbReference>
<feature type="active site" description="Proton acceptor" evidence="2">
    <location>
        <position position="121"/>
    </location>
</feature>
<name>A0A3M0C287_9PROT</name>
<dbReference type="FunCoup" id="A0A3M0C287">
    <property type="interactions" value="27"/>
</dbReference>
<gene>
    <name evidence="3" type="ORF">BXY39_3109</name>
</gene>
<keyword evidence="4" id="KW-1185">Reference proteome</keyword>
<dbReference type="Gene3D" id="3.90.1140.10">
    <property type="entry name" value="Cyclic phosphodiesterase"/>
    <property type="match status" value="1"/>
</dbReference>
<dbReference type="NCBIfam" id="TIGR02258">
    <property type="entry name" value="2_5_ligase"/>
    <property type="match status" value="1"/>
</dbReference>
<dbReference type="PANTHER" id="PTHR35561:SF1">
    <property type="entry name" value="RNA 2',3'-CYCLIC PHOSPHODIESTERASE"/>
    <property type="match status" value="1"/>
</dbReference>
<reference evidence="3 4" key="1">
    <citation type="submission" date="2018-10" db="EMBL/GenBank/DDBJ databases">
        <title>Genomic Encyclopedia of Archaeal and Bacterial Type Strains, Phase II (KMG-II): from individual species to whole genera.</title>
        <authorList>
            <person name="Goeker M."/>
        </authorList>
    </citation>
    <scope>NUCLEOTIDE SEQUENCE [LARGE SCALE GENOMIC DNA]</scope>
    <source>
        <strain evidence="3 4">DSM 25217</strain>
    </source>
</reference>
<dbReference type="GO" id="GO:0016874">
    <property type="term" value="F:ligase activity"/>
    <property type="evidence" value="ECO:0007669"/>
    <property type="project" value="UniProtKB-KW"/>
</dbReference>
<dbReference type="InterPro" id="IPR009097">
    <property type="entry name" value="Cyclic_Pdiesterase"/>
</dbReference>
<evidence type="ECO:0000256" key="2">
    <source>
        <dbReference type="HAMAP-Rule" id="MF_01940"/>
    </source>
</evidence>
<feature type="short sequence motif" description="HXTX 1" evidence="2">
    <location>
        <begin position="37"/>
        <end position="40"/>
    </location>
</feature>
<comment type="similarity">
    <text evidence="2">Belongs to the 2H phosphoesterase superfamily. ThpR family.</text>
</comment>
<dbReference type="PANTHER" id="PTHR35561">
    <property type="entry name" value="RNA 2',3'-CYCLIC PHOSPHODIESTERASE"/>
    <property type="match status" value="1"/>
</dbReference>